<organism evidence="1 2">
    <name type="scientific">Methanophagales virus GBV302</name>
    <dbReference type="NCBI Taxonomy" id="2999281"/>
    <lineage>
        <taxon>Viruses</taxon>
        <taxon>Duplodnaviria</taxon>
        <taxon>Heunggongvirae</taxon>
        <taxon>Uroviricota</taxon>
        <taxon>Caudoviricetes</taxon>
        <taxon>Nakonvirales</taxon>
        <taxon>Ekchuahviridae</taxon>
        <taxon>Kukulkanvirus</taxon>
        <taxon>Kukulkanvirus mexicoense</taxon>
    </lineage>
</organism>
<accession>A0A9E9AA65</accession>
<dbReference type="EMBL" id="OP880253">
    <property type="protein sequence ID" value="WAE39567.1"/>
    <property type="molecule type" value="Genomic_DNA"/>
</dbReference>
<reference evidence="1 2" key="1">
    <citation type="submission" date="2022-10" db="EMBL/GenBank/DDBJ databases">
        <title>Evolutionary Diversification of Methanotrophic Ca. Methanophagales (ANME-1) and Their Expansive Virome.</title>
        <authorList>
            <person name="Laso-Perez R."/>
            <person name="Wu F."/>
            <person name="Cremiere A."/>
            <person name="Speth D.R."/>
            <person name="Magyar J.S."/>
            <person name="Krupovic M."/>
            <person name="Orphan V.J."/>
        </authorList>
    </citation>
    <scope>NUCLEOTIDE SEQUENCE [LARGE SCALE GENOMIC DNA]</scope>
</reference>
<evidence type="ECO:0000313" key="1">
    <source>
        <dbReference type="EMBL" id="WAE39567.1"/>
    </source>
</evidence>
<proteinExistence type="predicted"/>
<evidence type="ECO:0000313" key="2">
    <source>
        <dbReference type="Proteomes" id="UP001156237"/>
    </source>
</evidence>
<dbReference type="Proteomes" id="UP001156237">
    <property type="component" value="Segment"/>
</dbReference>
<protein>
    <submittedName>
        <fullName evidence="1">Uncharacterized protein</fullName>
    </submittedName>
</protein>
<keyword evidence="2" id="KW-1185">Reference proteome</keyword>
<sequence>MKTIKIHGARSSHPLKIELTPSDFPSDDEITEDTTKLLSLFRSNLPNRTYEQLRSEMSKDIIEELKNLLVCIKGERDWAEDCATESEDERYWWGKFDSLAEVSYQIKSIIRKYD</sequence>
<name>A0A9E9AA65_9CAUD</name>
<gene>
    <name evidence="1" type="ORF">FHOMOCKG_00039</name>
</gene>